<dbReference type="InterPro" id="IPR053793">
    <property type="entry name" value="PB1-like"/>
</dbReference>
<evidence type="ECO:0000313" key="2">
    <source>
        <dbReference type="EMBL" id="KAF9608908.1"/>
    </source>
</evidence>
<dbReference type="Proteomes" id="UP000631114">
    <property type="component" value="Unassembled WGS sequence"/>
</dbReference>
<proteinExistence type="predicted"/>
<accession>A0A835I4C4</accession>
<comment type="caution">
    <text evidence="2">The sequence shown here is derived from an EMBL/GenBank/DDBJ whole genome shotgun (WGS) entry which is preliminary data.</text>
</comment>
<dbReference type="Pfam" id="PF00564">
    <property type="entry name" value="PB1"/>
    <property type="match status" value="1"/>
</dbReference>
<dbReference type="OrthoDB" id="1936273at2759"/>
<feature type="domain" description="PB1" evidence="1">
    <location>
        <begin position="1"/>
        <end position="67"/>
    </location>
</feature>
<dbReference type="AlphaFoldDB" id="A0A835I4C4"/>
<dbReference type="InterPro" id="IPR000270">
    <property type="entry name" value="PB1_dom"/>
</dbReference>
<organism evidence="2 3">
    <name type="scientific">Coptis chinensis</name>
    <dbReference type="NCBI Taxonomy" id="261450"/>
    <lineage>
        <taxon>Eukaryota</taxon>
        <taxon>Viridiplantae</taxon>
        <taxon>Streptophyta</taxon>
        <taxon>Embryophyta</taxon>
        <taxon>Tracheophyta</taxon>
        <taxon>Spermatophyta</taxon>
        <taxon>Magnoliopsida</taxon>
        <taxon>Ranunculales</taxon>
        <taxon>Ranunculaceae</taxon>
        <taxon>Coptidoideae</taxon>
        <taxon>Coptis</taxon>
    </lineage>
</organism>
<evidence type="ECO:0000259" key="1">
    <source>
        <dbReference type="PROSITE" id="PS51745"/>
    </source>
</evidence>
<keyword evidence="3" id="KW-1185">Reference proteome</keyword>
<gene>
    <name evidence="2" type="ORF">IFM89_012076</name>
</gene>
<reference evidence="2 3" key="1">
    <citation type="submission" date="2020-10" db="EMBL/GenBank/DDBJ databases">
        <title>The Coptis chinensis genome and diversification of protoberbering-type alkaloids.</title>
        <authorList>
            <person name="Wang B."/>
            <person name="Shu S."/>
            <person name="Song C."/>
            <person name="Liu Y."/>
        </authorList>
    </citation>
    <scope>NUCLEOTIDE SEQUENCE [LARGE SCALE GENOMIC DNA]</scope>
    <source>
        <strain evidence="2">HL-2020</strain>
        <tissue evidence="2">Leaf</tissue>
    </source>
</reference>
<dbReference type="PROSITE" id="PS51745">
    <property type="entry name" value="PB1"/>
    <property type="match status" value="1"/>
</dbReference>
<dbReference type="EMBL" id="JADFTS010000004">
    <property type="protein sequence ID" value="KAF9608908.1"/>
    <property type="molecule type" value="Genomic_DNA"/>
</dbReference>
<name>A0A835I4C4_9MAGN</name>
<evidence type="ECO:0000313" key="3">
    <source>
        <dbReference type="Proteomes" id="UP000631114"/>
    </source>
</evidence>
<dbReference type="SUPFAM" id="SSF54277">
    <property type="entry name" value="CAD &amp; PB1 domains"/>
    <property type="match status" value="1"/>
</dbReference>
<sequence>MEELISVVTQRMGTINDDNRPQLLYEDDEGDRVILGTDGNLTGAVSHARSISWIEGCLPIAGLIKHGGFGYLRGFICDGPRQRDGKQCGIHAMRFMRDIMSDPSPFPFKINKMSITF</sequence>
<protein>
    <recommendedName>
        <fullName evidence="1">PB1 domain-containing protein</fullName>
    </recommendedName>
</protein>